<dbReference type="GeneID" id="41976400"/>
<proteinExistence type="predicted"/>
<accession>A0A507AYJ5</accession>
<protein>
    <submittedName>
        <fullName evidence="1">Uncharacterized protein</fullName>
    </submittedName>
</protein>
<reference evidence="1 2" key="1">
    <citation type="submission" date="2019-06" db="EMBL/GenBank/DDBJ databases">
        <title>Draft genome sequence of the filamentous fungus Phialemoniopsis curvata isolated from diesel fuel.</title>
        <authorList>
            <person name="Varaljay V.A."/>
            <person name="Lyon W.J."/>
            <person name="Crouch A.L."/>
            <person name="Drake C.E."/>
            <person name="Hollomon J.M."/>
            <person name="Nadeau L.J."/>
            <person name="Nunn H.S."/>
            <person name="Stevenson B.S."/>
            <person name="Bojanowski C.L."/>
            <person name="Crookes-Goodson W.J."/>
        </authorList>
    </citation>
    <scope>NUCLEOTIDE SEQUENCE [LARGE SCALE GENOMIC DNA]</scope>
    <source>
        <strain evidence="1 2">D216</strain>
    </source>
</reference>
<dbReference type="EMBL" id="SKBQ01000061">
    <property type="protein sequence ID" value="TPX09931.1"/>
    <property type="molecule type" value="Genomic_DNA"/>
</dbReference>
<dbReference type="Proteomes" id="UP000319257">
    <property type="component" value="Unassembled WGS sequence"/>
</dbReference>
<comment type="caution">
    <text evidence="1">The sequence shown here is derived from an EMBL/GenBank/DDBJ whole genome shotgun (WGS) entry which is preliminary data.</text>
</comment>
<dbReference type="AlphaFoldDB" id="A0A507AYJ5"/>
<gene>
    <name evidence="1" type="ORF">E0L32_008953</name>
</gene>
<sequence>MEQDRENVGNATEATFSGFDLRHTEGQLAAWEAICRGELKQATWEDEASMDWIWTNQPRKVLAWRVSWMSDRGRVDLSSLPPPPTSPEDSPQEALDWLVQAGDIDEAWAKVYLLSDIDEEKAMQQLHLDLIEGRKIYLSEAPWTDYHDWCCPCEMEPNYPRLHYITDGQVGEVVDSSFADDFAWKFGYDHSRPLANVEDLEMVLEDERVLEAGSGFLFY</sequence>
<dbReference type="InParanoid" id="A0A507AYJ5"/>
<evidence type="ECO:0000313" key="2">
    <source>
        <dbReference type="Proteomes" id="UP000319257"/>
    </source>
</evidence>
<evidence type="ECO:0000313" key="1">
    <source>
        <dbReference type="EMBL" id="TPX09931.1"/>
    </source>
</evidence>
<dbReference type="RefSeq" id="XP_030991642.1">
    <property type="nucleotide sequence ID" value="XM_031143864.1"/>
</dbReference>
<organism evidence="1 2">
    <name type="scientific">Thyridium curvatum</name>
    <dbReference type="NCBI Taxonomy" id="1093900"/>
    <lineage>
        <taxon>Eukaryota</taxon>
        <taxon>Fungi</taxon>
        <taxon>Dikarya</taxon>
        <taxon>Ascomycota</taxon>
        <taxon>Pezizomycotina</taxon>
        <taxon>Sordariomycetes</taxon>
        <taxon>Sordariomycetidae</taxon>
        <taxon>Thyridiales</taxon>
        <taxon>Thyridiaceae</taxon>
        <taxon>Thyridium</taxon>
    </lineage>
</organism>
<name>A0A507AYJ5_9PEZI</name>
<keyword evidence="2" id="KW-1185">Reference proteome</keyword>